<dbReference type="PROSITE" id="PS51318">
    <property type="entry name" value="TAT"/>
    <property type="match status" value="1"/>
</dbReference>
<dbReference type="InterPro" id="IPR012347">
    <property type="entry name" value="Ferritin-like"/>
</dbReference>
<dbReference type="Proteomes" id="UP000181951">
    <property type="component" value="Unassembled WGS sequence"/>
</dbReference>
<gene>
    <name evidence="4" type="ORF">SAMN05216267_102425</name>
</gene>
<dbReference type="STRING" id="310780.SAMN05216267_102425"/>
<dbReference type="PANTHER" id="PTHR34400">
    <property type="match status" value="1"/>
</dbReference>
<keyword evidence="2" id="KW-0732">Signal</keyword>
<dbReference type="RefSeq" id="WP_075017481.1">
    <property type="nucleotide sequence ID" value="NZ_FODD01000024.1"/>
</dbReference>
<dbReference type="InterPro" id="IPR006311">
    <property type="entry name" value="TAT_signal"/>
</dbReference>
<dbReference type="InterPro" id="IPR026820">
    <property type="entry name" value="VioB/RebD_dom"/>
</dbReference>
<feature type="domain" description="Iminophenyl-pyruvate dimer synthase" evidence="3">
    <location>
        <begin position="80"/>
        <end position="273"/>
    </location>
</feature>
<dbReference type="PANTHER" id="PTHR34400:SF4">
    <property type="entry name" value="MEMBRANE PROTEIN"/>
    <property type="match status" value="1"/>
</dbReference>
<reference evidence="4 5" key="1">
    <citation type="submission" date="2016-10" db="EMBL/GenBank/DDBJ databases">
        <authorList>
            <person name="de Groot N.N."/>
        </authorList>
    </citation>
    <scope>NUCLEOTIDE SEQUENCE [LARGE SCALE GENOMIC DNA]</scope>
    <source>
        <strain evidence="4 5">CGMCC 4.2026</strain>
    </source>
</reference>
<feature type="chain" id="PRO_5010180067" evidence="2">
    <location>
        <begin position="41"/>
        <end position="384"/>
    </location>
</feature>
<dbReference type="Gene3D" id="1.20.1260.10">
    <property type="match status" value="1"/>
</dbReference>
<protein>
    <submittedName>
        <fullName evidence="4">Ferritin-like</fullName>
    </submittedName>
</protein>
<organism evidence="4 5">
    <name type="scientific">Actinacidiphila rubida</name>
    <dbReference type="NCBI Taxonomy" id="310780"/>
    <lineage>
        <taxon>Bacteria</taxon>
        <taxon>Bacillati</taxon>
        <taxon>Actinomycetota</taxon>
        <taxon>Actinomycetes</taxon>
        <taxon>Kitasatosporales</taxon>
        <taxon>Streptomycetaceae</taxon>
        <taxon>Actinacidiphila</taxon>
    </lineage>
</organism>
<feature type="region of interest" description="Disordered" evidence="1">
    <location>
        <begin position="38"/>
        <end position="62"/>
    </location>
</feature>
<feature type="signal peptide" evidence="2">
    <location>
        <begin position="1"/>
        <end position="40"/>
    </location>
</feature>
<sequence length="384" mass="40385">MAHTSPDPDAESGTVRRRTFVVSTAAVTAGALAPSPAAQAAADAGLPPTPPPTPAGGGSVGRLLSVDGDRRDLDWIRSALQVAVELELSTIPVYLCAWWSVKDRTSRAARLIRRVIDDEMYHLGVVCNLLVAVGGQPRIKDAAPVYPGPLPGGVRPGVTVYLSGLTRSFVHDVMMAIEEPEAPLARGLLASPTIGSFYDGLLAAFRTVAPALSPDRQVSARVGSDELKPVTSLDDVVRCLDTVKEQGEGTAASPADAFGADEPAHYYAFGEIYYGRCLQLNGTAWQFCGDPVPFPDTRPMAVVPSGGWPDAAPQVAQLLGQFDTTYHSVLDSLESAWAGGGSRSLDAAVHAMRGLEGTAVPLMETPIPGTTSTYGPLFRRPQAS</sequence>
<dbReference type="Pfam" id="PF12902">
    <property type="entry name" value="Ferritin-like"/>
    <property type="match status" value="1"/>
</dbReference>
<keyword evidence="5" id="KW-1185">Reference proteome</keyword>
<evidence type="ECO:0000259" key="3">
    <source>
        <dbReference type="Pfam" id="PF12902"/>
    </source>
</evidence>
<accession>A0A1H8P0V2</accession>
<evidence type="ECO:0000256" key="2">
    <source>
        <dbReference type="SAM" id="SignalP"/>
    </source>
</evidence>
<name>A0A1H8P0V2_9ACTN</name>
<dbReference type="OrthoDB" id="9800162at2"/>
<evidence type="ECO:0000313" key="5">
    <source>
        <dbReference type="Proteomes" id="UP000181951"/>
    </source>
</evidence>
<dbReference type="AlphaFoldDB" id="A0A1H8P0V2"/>
<evidence type="ECO:0000256" key="1">
    <source>
        <dbReference type="SAM" id="MobiDB-lite"/>
    </source>
</evidence>
<dbReference type="EMBL" id="FODD01000024">
    <property type="protein sequence ID" value="SEO35243.1"/>
    <property type="molecule type" value="Genomic_DNA"/>
</dbReference>
<proteinExistence type="predicted"/>
<evidence type="ECO:0000313" key="4">
    <source>
        <dbReference type="EMBL" id="SEO35243.1"/>
    </source>
</evidence>